<evidence type="ECO:0000259" key="2">
    <source>
        <dbReference type="Pfam" id="PF00535"/>
    </source>
</evidence>
<dbReference type="OrthoDB" id="9807778at2"/>
<evidence type="ECO:0000313" key="4">
    <source>
        <dbReference type="Proteomes" id="UP000012589"/>
    </source>
</evidence>
<dbReference type="Proteomes" id="UP000012589">
    <property type="component" value="Unassembled WGS sequence"/>
</dbReference>
<dbReference type="PANTHER" id="PTHR48090">
    <property type="entry name" value="UNDECAPRENYL-PHOSPHATE 4-DEOXY-4-FORMAMIDO-L-ARABINOSE TRANSFERASE-RELATED"/>
    <property type="match status" value="1"/>
</dbReference>
<dbReference type="AlphaFoldDB" id="N1ZU26"/>
<dbReference type="Gene3D" id="3.90.550.10">
    <property type="entry name" value="Spore Coat Polysaccharide Biosynthesis Protein SpsA, Chain A"/>
    <property type="match status" value="1"/>
</dbReference>
<keyword evidence="4" id="KW-1185">Reference proteome</keyword>
<dbReference type="InterPro" id="IPR050256">
    <property type="entry name" value="Glycosyltransferase_2"/>
</dbReference>
<accession>N1ZU26</accession>
<comment type="caution">
    <text evidence="3">The sequence shown here is derived from an EMBL/GenBank/DDBJ whole genome shotgun (WGS) entry which is preliminary data.</text>
</comment>
<organism evidence="3 4">
    <name type="scientific">Eubacterium plexicaudatum ASF492</name>
    <dbReference type="NCBI Taxonomy" id="1235802"/>
    <lineage>
        <taxon>Bacteria</taxon>
        <taxon>Bacillati</taxon>
        <taxon>Bacillota</taxon>
        <taxon>Clostridia</taxon>
        <taxon>Eubacteriales</taxon>
        <taxon>Eubacteriaceae</taxon>
        <taxon>Eubacterium</taxon>
    </lineage>
</organism>
<feature type="domain" description="Glycosyltransferase 2-like" evidence="2">
    <location>
        <begin position="4"/>
        <end position="169"/>
    </location>
</feature>
<feature type="transmembrane region" description="Helical" evidence="1">
    <location>
        <begin position="263"/>
        <end position="289"/>
    </location>
</feature>
<gene>
    <name evidence="3" type="ORF">C823_04936</name>
</gene>
<keyword evidence="1" id="KW-0812">Transmembrane</keyword>
<dbReference type="InterPro" id="IPR029044">
    <property type="entry name" value="Nucleotide-diphossugar_trans"/>
</dbReference>
<reference evidence="3 4" key="1">
    <citation type="journal article" date="2014" name="Genome Announc.">
        <title>Draft genome sequences of the altered schaedler flora, a defined bacterial community from gnotobiotic mice.</title>
        <authorList>
            <person name="Wannemuehler M.J."/>
            <person name="Overstreet A.M."/>
            <person name="Ward D.V."/>
            <person name="Phillips G.J."/>
        </authorList>
    </citation>
    <scope>NUCLEOTIDE SEQUENCE [LARGE SCALE GENOMIC DNA]</scope>
    <source>
        <strain evidence="3 4">ASF492</strain>
    </source>
</reference>
<dbReference type="SUPFAM" id="SSF53448">
    <property type="entry name" value="Nucleotide-diphospho-sugar transferases"/>
    <property type="match status" value="1"/>
</dbReference>
<protein>
    <recommendedName>
        <fullName evidence="2">Glycosyltransferase 2-like domain-containing protein</fullName>
    </recommendedName>
</protein>
<sequence length="308" mass="35207">MRLSIIVPCFNEQEVLPFFMEEVYKTLHCIPDHEYEIIFVNDGSKDETIRVIKNIAKADSYVRYISFSRNFGKEAALYAGLCKAKGDLIAVMDADLQDPPNLLLDMCTAVEHERYDAAAACRSSRTGEPVIRSFFASCFYRLINKMTDIEIRNGARDFRLMSRKYVDALLQLQEYNRFSKGLFSWVGFRVKWIEYENIERAAGSTKWSFWSLFKYSIEGIVAFTTIPLIVSSVVGLMLCLCALSAVLFIAIRKILFGDPVDGWASLACLITFIGGCQMFFLGIMGQYVAKIYLENKKRPIYIVDEETE</sequence>
<name>N1ZU26_9FIRM</name>
<feature type="transmembrane region" description="Helical" evidence="1">
    <location>
        <begin position="220"/>
        <end position="251"/>
    </location>
</feature>
<dbReference type="PANTHER" id="PTHR48090:SF8">
    <property type="entry name" value="GLYCOSYLTRANSFERASE CSBB-RELATED"/>
    <property type="match status" value="1"/>
</dbReference>
<evidence type="ECO:0000313" key="3">
    <source>
        <dbReference type="EMBL" id="EMZ20522.1"/>
    </source>
</evidence>
<dbReference type="STRING" id="1235802.C823_04936"/>
<dbReference type="Pfam" id="PF00535">
    <property type="entry name" value="Glycos_transf_2"/>
    <property type="match status" value="1"/>
</dbReference>
<keyword evidence="1" id="KW-1133">Transmembrane helix</keyword>
<dbReference type="InterPro" id="IPR001173">
    <property type="entry name" value="Glyco_trans_2-like"/>
</dbReference>
<dbReference type="CDD" id="cd04187">
    <property type="entry name" value="DPM1_like_bac"/>
    <property type="match status" value="1"/>
</dbReference>
<evidence type="ECO:0000256" key="1">
    <source>
        <dbReference type="SAM" id="Phobius"/>
    </source>
</evidence>
<dbReference type="PATRIC" id="fig|1235802.3.peg.5199"/>
<proteinExistence type="predicted"/>
<keyword evidence="1" id="KW-0472">Membrane</keyword>
<dbReference type="GO" id="GO:0005886">
    <property type="term" value="C:plasma membrane"/>
    <property type="evidence" value="ECO:0007669"/>
    <property type="project" value="TreeGrafter"/>
</dbReference>
<dbReference type="HOGENOM" id="CLU_033536_0_1_9"/>
<dbReference type="EMBL" id="AQFT01000142">
    <property type="protein sequence ID" value="EMZ20522.1"/>
    <property type="molecule type" value="Genomic_DNA"/>
</dbReference>
<dbReference type="eggNOG" id="COG0463">
    <property type="taxonomic scope" value="Bacteria"/>
</dbReference>